<reference evidence="7" key="2">
    <citation type="journal article" date="2020" name="BMC">
        <title>Leishmania infection induces a limited differential gene expression in the sand fly midgut.</title>
        <authorList>
            <person name="Coutinho-Abreu I.V."/>
            <person name="Serafim T.D."/>
            <person name="Meneses C."/>
            <person name="Kamhawi S."/>
            <person name="Oliveira F."/>
            <person name="Valenzuela J.G."/>
        </authorList>
    </citation>
    <scope>NUCLEOTIDE SEQUENCE</scope>
    <source>
        <strain evidence="7">Jacobina</strain>
        <tissue evidence="7">Midgut</tissue>
    </source>
</reference>
<evidence type="ECO:0000259" key="6">
    <source>
        <dbReference type="SMART" id="SM00701"/>
    </source>
</evidence>
<dbReference type="CDD" id="cd06583">
    <property type="entry name" value="PGRP"/>
    <property type="match status" value="2"/>
</dbReference>
<dbReference type="EnsemblMetazoa" id="LLOJ002444-RA">
    <property type="protein sequence ID" value="LLOJ002444-PA"/>
    <property type="gene ID" value="LLOJ002444"/>
</dbReference>
<evidence type="ECO:0000313" key="8">
    <source>
        <dbReference type="EnsemblMetazoa" id="LLOJ002444-PA"/>
    </source>
</evidence>
<dbReference type="VEuPathDB" id="VectorBase:LLOJ002444"/>
<evidence type="ECO:0000313" key="7">
    <source>
        <dbReference type="EMBL" id="MBC1175195.1"/>
    </source>
</evidence>
<dbReference type="InterPro" id="IPR036505">
    <property type="entry name" value="Amidase/PGRP_sf"/>
</dbReference>
<keyword evidence="4" id="KW-0732">Signal</keyword>
<dbReference type="EMBL" id="GITU01006492">
    <property type="protein sequence ID" value="MBC1175195.1"/>
    <property type="molecule type" value="Transcribed_RNA"/>
</dbReference>
<dbReference type="AlphaFoldDB" id="A0A1B0CDM4"/>
<dbReference type="SUPFAM" id="SSF55846">
    <property type="entry name" value="N-acetylmuramoyl-L-alanine amidase-like"/>
    <property type="match status" value="2"/>
</dbReference>
<evidence type="ECO:0000256" key="1">
    <source>
        <dbReference type="ARBA" id="ARBA00007553"/>
    </source>
</evidence>
<feature type="domain" description="N-acetylmuramoyl-L-alanine amidase" evidence="5">
    <location>
        <begin position="279"/>
        <end position="415"/>
    </location>
</feature>
<organism evidence="8 9">
    <name type="scientific">Lutzomyia longipalpis</name>
    <name type="common">Sand fly</name>
    <dbReference type="NCBI Taxonomy" id="7200"/>
    <lineage>
        <taxon>Eukaryota</taxon>
        <taxon>Metazoa</taxon>
        <taxon>Ecdysozoa</taxon>
        <taxon>Arthropoda</taxon>
        <taxon>Hexapoda</taxon>
        <taxon>Insecta</taxon>
        <taxon>Pterygota</taxon>
        <taxon>Neoptera</taxon>
        <taxon>Endopterygota</taxon>
        <taxon>Diptera</taxon>
        <taxon>Nematocera</taxon>
        <taxon>Psychodoidea</taxon>
        <taxon>Psychodidae</taxon>
        <taxon>Lutzomyia</taxon>
        <taxon>Lutzomyia</taxon>
    </lineage>
</organism>
<feature type="domain" description="Peptidoglycan recognition protein family" evidence="6">
    <location>
        <begin position="267"/>
        <end position="409"/>
    </location>
</feature>
<dbReference type="EMBL" id="AJWK01008012">
    <property type="status" value="NOT_ANNOTATED_CDS"/>
    <property type="molecule type" value="Genomic_DNA"/>
</dbReference>
<keyword evidence="9" id="KW-1185">Reference proteome</keyword>
<dbReference type="InterPro" id="IPR006619">
    <property type="entry name" value="PGRP_domain_met/bac"/>
</dbReference>
<evidence type="ECO:0000256" key="2">
    <source>
        <dbReference type="ARBA" id="ARBA00022588"/>
    </source>
</evidence>
<dbReference type="EMBL" id="AJWK01008013">
    <property type="status" value="NOT_ANNOTATED_CDS"/>
    <property type="molecule type" value="Genomic_DNA"/>
</dbReference>
<dbReference type="SMART" id="SM00644">
    <property type="entry name" value="Ami_2"/>
    <property type="match status" value="2"/>
</dbReference>
<dbReference type="GO" id="GO:0045087">
    <property type="term" value="P:innate immune response"/>
    <property type="evidence" value="ECO:0007669"/>
    <property type="project" value="UniProtKB-KW"/>
</dbReference>
<dbReference type="PANTHER" id="PTHR11022:SF74">
    <property type="entry name" value="PEPTIDOGLYCAN-RECOGNITION PROTEIN SA"/>
    <property type="match status" value="1"/>
</dbReference>
<dbReference type="Gene3D" id="3.40.80.10">
    <property type="entry name" value="Peptidoglycan recognition protein-like"/>
    <property type="match status" value="2"/>
</dbReference>
<feature type="domain" description="N-acetylmuramoyl-L-alanine amidase" evidence="5">
    <location>
        <begin position="62"/>
        <end position="248"/>
    </location>
</feature>
<reference evidence="9" key="1">
    <citation type="submission" date="2012-05" db="EMBL/GenBank/DDBJ databases">
        <title>Whole Genome Assembly of Lutzomyia longipalpis.</title>
        <authorList>
            <person name="Richards S."/>
            <person name="Qu C."/>
            <person name="Dillon R."/>
            <person name="Worley K."/>
            <person name="Scherer S."/>
            <person name="Batterton M."/>
            <person name="Taylor A."/>
            <person name="Hawes A."/>
            <person name="Hernandez B."/>
            <person name="Kovar C."/>
            <person name="Mandapat C."/>
            <person name="Pham C."/>
            <person name="Qu C."/>
            <person name="Jing C."/>
            <person name="Bess C."/>
            <person name="Bandaranaike D."/>
            <person name="Ngo D."/>
            <person name="Ongeri F."/>
            <person name="Arias F."/>
            <person name="Lara F."/>
            <person name="Weissenberger G."/>
            <person name="Kamau G."/>
            <person name="Han H."/>
            <person name="Shen H."/>
            <person name="Dinh H."/>
            <person name="Khalil I."/>
            <person name="Jones J."/>
            <person name="Shafer J."/>
            <person name="Jayaseelan J."/>
            <person name="Quiroz J."/>
            <person name="Blankenburg K."/>
            <person name="Nguyen L."/>
            <person name="Jackson L."/>
            <person name="Francisco L."/>
            <person name="Tang L.-Y."/>
            <person name="Pu L.-L."/>
            <person name="Perales L."/>
            <person name="Lorensuhewa L."/>
            <person name="Munidasa M."/>
            <person name="Coyle M."/>
            <person name="Taylor M."/>
            <person name="Puazo M."/>
            <person name="Firestine M."/>
            <person name="Scheel M."/>
            <person name="Javaid M."/>
            <person name="Wang M."/>
            <person name="Li M."/>
            <person name="Tabassum N."/>
            <person name="Saada N."/>
            <person name="Osuji N."/>
            <person name="Aqrawi P."/>
            <person name="Fu Q."/>
            <person name="Thornton R."/>
            <person name="Raj R."/>
            <person name="Goodspeed R."/>
            <person name="Mata R."/>
            <person name="Najjar R."/>
            <person name="Gubbala S."/>
            <person name="Lee S."/>
            <person name="Denson S."/>
            <person name="Patil S."/>
            <person name="Macmil S."/>
            <person name="Qi S."/>
            <person name="Matskevitch T."/>
            <person name="Palculict T."/>
            <person name="Mathew T."/>
            <person name="Vee V."/>
            <person name="Velamala V."/>
            <person name="Korchina V."/>
            <person name="Cai W."/>
            <person name="Liu W."/>
            <person name="Dai W."/>
            <person name="Zou X."/>
            <person name="Zhu Y."/>
            <person name="Zhang Y."/>
            <person name="Wu Y.-Q."/>
            <person name="Xin Y."/>
            <person name="Nazarath L."/>
            <person name="Kovar C."/>
            <person name="Han Y."/>
            <person name="Muzny D."/>
            <person name="Gibbs R."/>
        </authorList>
    </citation>
    <scope>NUCLEOTIDE SEQUENCE [LARGE SCALE GENOMIC DNA]</scope>
    <source>
        <strain evidence="9">Jacobina</strain>
    </source>
</reference>
<keyword evidence="3" id="KW-0391">Immunity</keyword>
<feature type="domain" description="Peptidoglycan recognition protein family" evidence="6">
    <location>
        <begin position="50"/>
        <end position="192"/>
    </location>
</feature>
<evidence type="ECO:0000256" key="3">
    <source>
        <dbReference type="ARBA" id="ARBA00022859"/>
    </source>
</evidence>
<dbReference type="GO" id="GO:0008745">
    <property type="term" value="F:N-acetylmuramoyl-L-alanine amidase activity"/>
    <property type="evidence" value="ECO:0007669"/>
    <property type="project" value="InterPro"/>
</dbReference>
<dbReference type="InterPro" id="IPR002502">
    <property type="entry name" value="Amidase_domain"/>
</dbReference>
<dbReference type="VEuPathDB" id="VectorBase:LLONM1_011309"/>
<accession>A0A1B0CDM4</accession>
<protein>
    <submittedName>
        <fullName evidence="7">Putative peptidoglycan recognition protein 3-like polistes canadensis</fullName>
    </submittedName>
</protein>
<feature type="signal peptide" evidence="4">
    <location>
        <begin position="1"/>
        <end position="28"/>
    </location>
</feature>
<dbReference type="GO" id="GO:0009253">
    <property type="term" value="P:peptidoglycan catabolic process"/>
    <property type="evidence" value="ECO:0007669"/>
    <property type="project" value="InterPro"/>
</dbReference>
<feature type="chain" id="PRO_5044555244" evidence="4">
    <location>
        <begin position="29"/>
        <end position="436"/>
    </location>
</feature>
<dbReference type="InterPro" id="IPR015510">
    <property type="entry name" value="PGRP"/>
</dbReference>
<comment type="similarity">
    <text evidence="1">Belongs to the N-acetylmuramoyl-L-alanine amidase 2 family.</text>
</comment>
<dbReference type="GO" id="GO:0008270">
    <property type="term" value="F:zinc ion binding"/>
    <property type="evidence" value="ECO:0007669"/>
    <property type="project" value="InterPro"/>
</dbReference>
<dbReference type="Pfam" id="PF01510">
    <property type="entry name" value="Amidase_2"/>
    <property type="match status" value="2"/>
</dbReference>
<keyword evidence="2" id="KW-0399">Innate immunity</keyword>
<evidence type="ECO:0000259" key="5">
    <source>
        <dbReference type="SMART" id="SM00644"/>
    </source>
</evidence>
<sequence>MIFQLFFRPFFTPLCYLLLLLQGIPVLCDKPSWAHGNQTVQHVGTSSVCPQILSKQQWGGRAPLKVFYNILPIEYVIVHLWDNGTCNMQRECETIVQNIQSYHMNELKFDDIGYNFIIGGDGSIFEGVGWHRRGTHKYGYNYQSIGIALLKNNDNYAPTKKSTKSAKDLIECGIAIGELFKDVKIYASEQAPSIIYSGDHLFDDINSWSHWAPFFTPLCYLLLLLQGIPVLCDKPSWAQGNHGHGNPHANQHGNQAVQHVDTPSVCPQILSKQQWGGRAPLKVFYNILPIEYVIVHHTVSGTCNMQRKCETLVQNIQSYHMNELKLDDIGYNFIIGGDGSIFEGVGWHRRGSHTYGYNYRSIGIAFLGNYENYAPTKKSTQSAKDLIECGISIGELSKDVKIYAAKQVQSTLSPGEHLFDDIKTWPHWASEVKTEA</sequence>
<dbReference type="Proteomes" id="UP000092461">
    <property type="component" value="Unassembled WGS sequence"/>
</dbReference>
<reference evidence="8" key="3">
    <citation type="submission" date="2020-05" db="UniProtKB">
        <authorList>
            <consortium name="EnsemblMetazoa"/>
        </authorList>
    </citation>
    <scope>IDENTIFICATION</scope>
    <source>
        <strain evidence="8">Jacobina</strain>
    </source>
</reference>
<evidence type="ECO:0000313" key="9">
    <source>
        <dbReference type="Proteomes" id="UP000092461"/>
    </source>
</evidence>
<evidence type="ECO:0000256" key="4">
    <source>
        <dbReference type="SAM" id="SignalP"/>
    </source>
</evidence>
<dbReference type="PANTHER" id="PTHR11022">
    <property type="entry name" value="PEPTIDOGLYCAN RECOGNITION PROTEIN"/>
    <property type="match status" value="1"/>
</dbReference>
<name>A0A1B0CDM4_LUTLO</name>
<proteinExistence type="inferred from homology"/>
<dbReference type="FunFam" id="3.40.80.10:FF:000001">
    <property type="entry name" value="Peptidoglycan recognition protein 1"/>
    <property type="match status" value="2"/>
</dbReference>
<dbReference type="SMART" id="SM00701">
    <property type="entry name" value="PGRP"/>
    <property type="match status" value="2"/>
</dbReference>